<dbReference type="InterPro" id="IPR000801">
    <property type="entry name" value="Esterase-like"/>
</dbReference>
<feature type="transmembrane region" description="Helical" evidence="1">
    <location>
        <begin position="6"/>
        <end position="26"/>
    </location>
</feature>
<dbReference type="EMBL" id="BAAAND010000008">
    <property type="protein sequence ID" value="GAA1595329.1"/>
    <property type="molecule type" value="Genomic_DNA"/>
</dbReference>
<comment type="caution">
    <text evidence="2">The sequence shown here is derived from an EMBL/GenBank/DDBJ whole genome shotgun (WGS) entry which is preliminary data.</text>
</comment>
<evidence type="ECO:0000256" key="1">
    <source>
        <dbReference type="SAM" id="Phobius"/>
    </source>
</evidence>
<name>A0ABN2E3K5_9ACTN</name>
<dbReference type="PANTHER" id="PTHR48098:SF1">
    <property type="entry name" value="DIACYLGLYCEROL ACYLTRANSFERASE_MYCOLYLTRANSFERASE AG85A"/>
    <property type="match status" value="1"/>
</dbReference>
<keyword evidence="1" id="KW-1133">Transmembrane helix</keyword>
<feature type="transmembrane region" description="Helical" evidence="1">
    <location>
        <begin position="100"/>
        <end position="121"/>
    </location>
</feature>
<dbReference type="SUPFAM" id="SSF53474">
    <property type="entry name" value="alpha/beta-Hydrolases"/>
    <property type="match status" value="1"/>
</dbReference>
<dbReference type="GO" id="GO:0016787">
    <property type="term" value="F:hydrolase activity"/>
    <property type="evidence" value="ECO:0007669"/>
    <property type="project" value="UniProtKB-KW"/>
</dbReference>
<reference evidence="2 3" key="1">
    <citation type="journal article" date="2019" name="Int. J. Syst. Evol. Microbiol.">
        <title>The Global Catalogue of Microorganisms (GCM) 10K type strain sequencing project: providing services to taxonomists for standard genome sequencing and annotation.</title>
        <authorList>
            <consortium name="The Broad Institute Genomics Platform"/>
            <consortium name="The Broad Institute Genome Sequencing Center for Infectious Disease"/>
            <person name="Wu L."/>
            <person name="Ma J."/>
        </authorList>
    </citation>
    <scope>NUCLEOTIDE SEQUENCE [LARGE SCALE GENOMIC DNA]</scope>
    <source>
        <strain evidence="2 3">JCM 14304</strain>
    </source>
</reference>
<proteinExistence type="predicted"/>
<dbReference type="Proteomes" id="UP001500190">
    <property type="component" value="Unassembled WGS sequence"/>
</dbReference>
<evidence type="ECO:0000313" key="3">
    <source>
        <dbReference type="Proteomes" id="UP001500190"/>
    </source>
</evidence>
<dbReference type="InterPro" id="IPR029058">
    <property type="entry name" value="AB_hydrolase_fold"/>
</dbReference>
<dbReference type="Gene3D" id="3.40.50.1820">
    <property type="entry name" value="alpha/beta hydrolase"/>
    <property type="match status" value="1"/>
</dbReference>
<protein>
    <submittedName>
        <fullName evidence="2">Alpha/beta hydrolase-fold protein</fullName>
    </submittedName>
</protein>
<keyword evidence="1" id="KW-0812">Transmembrane</keyword>
<keyword evidence="3" id="KW-1185">Reference proteome</keyword>
<dbReference type="Pfam" id="PF00756">
    <property type="entry name" value="Esterase"/>
    <property type="match status" value="1"/>
</dbReference>
<feature type="transmembrane region" description="Helical" evidence="1">
    <location>
        <begin position="68"/>
        <end position="88"/>
    </location>
</feature>
<keyword evidence="1" id="KW-0472">Membrane</keyword>
<feature type="transmembrane region" description="Helical" evidence="1">
    <location>
        <begin position="38"/>
        <end position="56"/>
    </location>
</feature>
<organism evidence="2 3">
    <name type="scientific">Kribbella karoonensis</name>
    <dbReference type="NCBI Taxonomy" id="324851"/>
    <lineage>
        <taxon>Bacteria</taxon>
        <taxon>Bacillati</taxon>
        <taxon>Actinomycetota</taxon>
        <taxon>Actinomycetes</taxon>
        <taxon>Propionibacteriales</taxon>
        <taxon>Kribbellaceae</taxon>
        <taxon>Kribbella</taxon>
    </lineage>
</organism>
<dbReference type="RefSeq" id="WP_344194938.1">
    <property type="nucleotide sequence ID" value="NZ_BAAAND010000008.1"/>
</dbReference>
<dbReference type="PANTHER" id="PTHR48098">
    <property type="entry name" value="ENTEROCHELIN ESTERASE-RELATED"/>
    <property type="match status" value="1"/>
</dbReference>
<sequence length="444" mass="48256">MNVSLLGGWFPAMLDVLAAGALIAAVGWRDYKWHWRMVPLIAGVTVLLTVLAWTPGAKAVGVTDPLPFSVWLWLGLAIAALLVLAAGWRTARWWRRGMAVVAAALAALVCANGVNQFVGYYPTIDSAVSDWTNTPLPGQVSMSGLRREANATKPPGVGKLVQVTIPATYSHFKHRPELVYLPPIWFVRSEHRHPLPVVELVGGERGGPGDWVRLGNAVQVSDQYAREHHGYAPILVFVDATRKFDNDTECVNGPRGNSADHLDQDIPKYIEKTFGASTNPEQWAVAGFSMGGTCSLDLVVEHPDVFTHFIDISGDLAPYTSTPAASLHDLYGGNVTLEHQNEALLVMKAHGKYTGVNGLFLTSTAERRHQHEAEELSKAAAKVGIWSRVEISPGTHVWQFAAPAFASAYPWLAKQLALPGLAHHPATSQLALPGHHETRRTKTA</sequence>
<evidence type="ECO:0000313" key="2">
    <source>
        <dbReference type="EMBL" id="GAA1595329.1"/>
    </source>
</evidence>
<accession>A0ABN2E3K5</accession>
<dbReference type="InterPro" id="IPR050583">
    <property type="entry name" value="Mycobacterial_A85_antigen"/>
</dbReference>
<gene>
    <name evidence="2" type="ORF">GCM10009742_47600</name>
</gene>
<keyword evidence="2" id="KW-0378">Hydrolase</keyword>